<dbReference type="OrthoDB" id="10512096at2759"/>
<feature type="domain" description="HPt" evidence="2">
    <location>
        <begin position="35"/>
        <end position="148"/>
    </location>
</feature>
<evidence type="ECO:0000259" key="2">
    <source>
        <dbReference type="PROSITE" id="PS50894"/>
    </source>
</evidence>
<dbReference type="Proteomes" id="UP000751190">
    <property type="component" value="Unassembled WGS sequence"/>
</dbReference>
<dbReference type="GO" id="GO:0000160">
    <property type="term" value="P:phosphorelay signal transduction system"/>
    <property type="evidence" value="ECO:0007669"/>
    <property type="project" value="InterPro"/>
</dbReference>
<dbReference type="CDD" id="cd00088">
    <property type="entry name" value="HPT"/>
    <property type="match status" value="1"/>
</dbReference>
<dbReference type="InterPro" id="IPR008207">
    <property type="entry name" value="Sig_transdc_His_kin_Hpt_dom"/>
</dbReference>
<accession>A0A8J6CAK5</accession>
<evidence type="ECO:0000313" key="4">
    <source>
        <dbReference type="Proteomes" id="UP000751190"/>
    </source>
</evidence>
<dbReference type="PROSITE" id="PS50894">
    <property type="entry name" value="HPT"/>
    <property type="match status" value="1"/>
</dbReference>
<feature type="modified residue" description="Phosphohistidine" evidence="1">
    <location>
        <position position="74"/>
    </location>
</feature>
<evidence type="ECO:0000313" key="3">
    <source>
        <dbReference type="EMBL" id="KAG8464181.1"/>
    </source>
</evidence>
<keyword evidence="4" id="KW-1185">Reference proteome</keyword>
<reference evidence="3" key="1">
    <citation type="submission" date="2021-05" db="EMBL/GenBank/DDBJ databases">
        <title>The genome of the haptophyte Pavlova lutheri (Diacronema luteri, Pavlovales) - a model for lipid biosynthesis in eukaryotic algae.</title>
        <authorList>
            <person name="Hulatt C.J."/>
            <person name="Posewitz M.C."/>
        </authorList>
    </citation>
    <scope>NUCLEOTIDE SEQUENCE</scope>
    <source>
        <strain evidence="3">NIVA-4/92</strain>
    </source>
</reference>
<dbReference type="EMBL" id="JAGTXO010000013">
    <property type="protein sequence ID" value="KAG8464181.1"/>
    <property type="molecule type" value="Genomic_DNA"/>
</dbReference>
<dbReference type="AlphaFoldDB" id="A0A8J6CAK5"/>
<name>A0A8J6CAK5_DIALT</name>
<gene>
    <name evidence="3" type="ORF">KFE25_003244</name>
</gene>
<protein>
    <recommendedName>
        <fullName evidence="2">HPt domain-containing protein</fullName>
    </recommendedName>
</protein>
<dbReference type="Pfam" id="PF01627">
    <property type="entry name" value="Hpt"/>
    <property type="match status" value="1"/>
</dbReference>
<keyword evidence="1" id="KW-0597">Phosphoprotein</keyword>
<evidence type="ECO:0000256" key="1">
    <source>
        <dbReference type="PROSITE-ProRule" id="PRU00110"/>
    </source>
</evidence>
<sequence>MAAEDVRASADEIYAELADKKVVNVGVMSALFGGNSKLTRDALAMFVQVAQPTAAKMTSALAAGNFDEFHRSVHQLKGSAGYIGAERVQALALTLQTESAELKKAAAAAREGGAEPPVTPHGVAARAQALLRCLNELFAELEVIQAAA</sequence>
<organism evidence="3 4">
    <name type="scientific">Diacronema lutheri</name>
    <name type="common">Unicellular marine alga</name>
    <name type="synonym">Monochrysis lutheri</name>
    <dbReference type="NCBI Taxonomy" id="2081491"/>
    <lineage>
        <taxon>Eukaryota</taxon>
        <taxon>Haptista</taxon>
        <taxon>Haptophyta</taxon>
        <taxon>Pavlovophyceae</taxon>
        <taxon>Pavlovales</taxon>
        <taxon>Pavlovaceae</taxon>
        <taxon>Diacronema</taxon>
    </lineage>
</organism>
<proteinExistence type="predicted"/>
<dbReference type="Gene3D" id="1.20.120.160">
    <property type="entry name" value="HPT domain"/>
    <property type="match status" value="1"/>
</dbReference>
<dbReference type="InterPro" id="IPR036641">
    <property type="entry name" value="HPT_dom_sf"/>
</dbReference>
<comment type="caution">
    <text evidence="3">The sequence shown here is derived from an EMBL/GenBank/DDBJ whole genome shotgun (WGS) entry which is preliminary data.</text>
</comment>
<dbReference type="SUPFAM" id="SSF47226">
    <property type="entry name" value="Histidine-containing phosphotransfer domain, HPT domain"/>
    <property type="match status" value="1"/>
</dbReference>
<dbReference type="SMART" id="SM00073">
    <property type="entry name" value="HPT"/>
    <property type="match status" value="1"/>
</dbReference>